<sequence>MPFLTALTHTRDHRQLANRKTLIMLLATLVIATYALWRYLVGDFDHILTPVLSTLLMGIATGLNLLDDENPLPSYLTLIASYLMLALEAPGAYPGLSLWLGLPCILTLLLLPLAPAMLLNLVLAPLWLWLLGQQDDNFGEELRYLCLLLVASQPFVINSLQADFMTLTASEETECNAFNASTGRERLTSEAARARALDQPLSILVIYLPQLEMLSEQFGEDRRIECLSTASEVMQDISRLGDLLCRSDKATLWLMLPNTGEAGALIMRERLTAALAATTQPETGSIIARARLVIYKASDTSQKLEQRLLAAQLALMDLNE</sequence>
<dbReference type="SUPFAM" id="SSF55073">
    <property type="entry name" value="Nucleotide cyclase"/>
    <property type="match status" value="1"/>
</dbReference>
<dbReference type="Proteomes" id="UP000319941">
    <property type="component" value="Unassembled WGS sequence"/>
</dbReference>
<dbReference type="InterPro" id="IPR029787">
    <property type="entry name" value="Nucleotide_cyclase"/>
</dbReference>
<evidence type="ECO:0000259" key="2">
    <source>
        <dbReference type="PROSITE" id="PS50887"/>
    </source>
</evidence>
<dbReference type="SMART" id="SM00267">
    <property type="entry name" value="GGDEF"/>
    <property type="match status" value="1"/>
</dbReference>
<proteinExistence type="predicted"/>
<organism evidence="3 4">
    <name type="scientific">Cobetia crustatorum</name>
    <dbReference type="NCBI Taxonomy" id="553385"/>
    <lineage>
        <taxon>Bacteria</taxon>
        <taxon>Pseudomonadati</taxon>
        <taxon>Pseudomonadota</taxon>
        <taxon>Gammaproteobacteria</taxon>
        <taxon>Oceanospirillales</taxon>
        <taxon>Halomonadaceae</taxon>
        <taxon>Cobetia</taxon>
    </lineage>
</organism>
<evidence type="ECO:0000313" key="4">
    <source>
        <dbReference type="Proteomes" id="UP000319941"/>
    </source>
</evidence>
<dbReference type="PROSITE" id="PS50887">
    <property type="entry name" value="GGDEF"/>
    <property type="match status" value="1"/>
</dbReference>
<evidence type="ECO:0000256" key="1">
    <source>
        <dbReference type="SAM" id="Phobius"/>
    </source>
</evidence>
<gene>
    <name evidence="3" type="ORF">FQP86_01725</name>
</gene>
<dbReference type="OrthoDB" id="6181977at2"/>
<dbReference type="RefSeq" id="WP_024950792.1">
    <property type="nucleotide sequence ID" value="NZ_CAWOWR010000001.1"/>
</dbReference>
<dbReference type="Pfam" id="PF00990">
    <property type="entry name" value="GGDEF"/>
    <property type="match status" value="1"/>
</dbReference>
<dbReference type="STRING" id="553385.GCA_000591415_00401"/>
<name>A0A558HXJ6_9GAMM</name>
<dbReference type="Gene3D" id="3.30.70.270">
    <property type="match status" value="1"/>
</dbReference>
<keyword evidence="4" id="KW-1185">Reference proteome</keyword>
<keyword evidence="1" id="KW-0812">Transmembrane</keyword>
<evidence type="ECO:0000313" key="3">
    <source>
        <dbReference type="EMBL" id="TVU73814.1"/>
    </source>
</evidence>
<feature type="transmembrane region" description="Helical" evidence="1">
    <location>
        <begin position="21"/>
        <end position="41"/>
    </location>
</feature>
<keyword evidence="1" id="KW-0472">Membrane</keyword>
<reference evidence="3 4" key="1">
    <citation type="submission" date="2019-07" db="EMBL/GenBank/DDBJ databases">
        <title>Diversity of Bacteria from Kongsfjorden, Arctic.</title>
        <authorList>
            <person name="Yu Y."/>
        </authorList>
    </citation>
    <scope>NUCLEOTIDE SEQUENCE [LARGE SCALE GENOMIC DNA]</scope>
    <source>
        <strain evidence="3 4">SM1923</strain>
    </source>
</reference>
<protein>
    <submittedName>
        <fullName evidence="3">Diguanylate cyclase</fullName>
    </submittedName>
</protein>
<comment type="caution">
    <text evidence="3">The sequence shown here is derived from an EMBL/GenBank/DDBJ whole genome shotgun (WGS) entry which is preliminary data.</text>
</comment>
<feature type="transmembrane region" description="Helical" evidence="1">
    <location>
        <begin position="105"/>
        <end position="130"/>
    </location>
</feature>
<feature type="transmembrane region" description="Helical" evidence="1">
    <location>
        <begin position="47"/>
        <end position="66"/>
    </location>
</feature>
<dbReference type="EMBL" id="VNFH01000001">
    <property type="protein sequence ID" value="TVU73814.1"/>
    <property type="molecule type" value="Genomic_DNA"/>
</dbReference>
<dbReference type="InterPro" id="IPR043128">
    <property type="entry name" value="Rev_trsase/Diguanyl_cyclase"/>
</dbReference>
<feature type="domain" description="GGDEF" evidence="2">
    <location>
        <begin position="199"/>
        <end position="320"/>
    </location>
</feature>
<dbReference type="InterPro" id="IPR000160">
    <property type="entry name" value="GGDEF_dom"/>
</dbReference>
<accession>A0A558HXJ6</accession>
<keyword evidence="1" id="KW-1133">Transmembrane helix</keyword>
<feature type="transmembrane region" description="Helical" evidence="1">
    <location>
        <begin position="75"/>
        <end position="93"/>
    </location>
</feature>
<dbReference type="AlphaFoldDB" id="A0A558HXJ6"/>